<dbReference type="InterPro" id="IPR017896">
    <property type="entry name" value="4Fe4S_Fe-S-bd"/>
</dbReference>
<dbReference type="PROSITE" id="PS51379">
    <property type="entry name" value="4FE4S_FER_2"/>
    <property type="match status" value="2"/>
</dbReference>
<dbReference type="Pfam" id="PF12838">
    <property type="entry name" value="Fer4_7"/>
    <property type="match status" value="1"/>
</dbReference>
<dbReference type="GO" id="GO:0016491">
    <property type="term" value="F:oxidoreductase activity"/>
    <property type="evidence" value="ECO:0007669"/>
    <property type="project" value="UniProtKB-ARBA"/>
</dbReference>
<sequence length="321" mass="35923">MSMEPIVYIDVDRCVGCFMCERACALAKAIEVNVDSRLAELVRPEDCTGCGACERACPYSCINVINYGVNVSERARVTLSRVRRNMSRRLITINDNSTLREASKVMEKEGIGSLMIRNYIVTETDILNGWFSGYTMVKEVSKEAITTQGKSTVDEALYIMNSVNIGHLPVVEGSSMVGMFSIRDALRSMSVTSFSEDLKLRSVKKEDKAGSHALEVPTLPVDSTYAQVYDVLMRNRIKATIVGDGVVSIRDITKGFADGKSQDDHVKPRRLKHFESDDPLHEVIGYMIQNNVRHVPVRQKDKLLLLSTKEITSRNVWVHVP</sequence>
<feature type="domain" description="4Fe-4S ferredoxin-type" evidence="4">
    <location>
        <begin position="5"/>
        <end position="35"/>
    </location>
</feature>
<gene>
    <name evidence="5" type="ORF">IC006_0349</name>
</gene>
<dbReference type="PROSITE" id="PS00198">
    <property type="entry name" value="4FE4S_FER_1"/>
    <property type="match status" value="1"/>
</dbReference>
<reference evidence="5 6" key="1">
    <citation type="journal article" date="2020" name="Int. J. Syst. Evol. Microbiol.">
        <title>Sulfuracidifex tepidarius gen. nov., sp. nov. and transfer of Sulfolobus metallicus Huber and Stetter 1992 to the genus Sulfuracidifex as Sulfuracidifex metallicus comb. nov.</title>
        <authorList>
            <person name="Itoh T."/>
            <person name="Miura T."/>
            <person name="Sakai H.D."/>
            <person name="Kato S."/>
            <person name="Ohkuma M."/>
            <person name="Takashina T."/>
        </authorList>
    </citation>
    <scope>NUCLEOTIDE SEQUENCE [LARGE SCALE GENOMIC DNA]</scope>
    <source>
        <strain evidence="5 6">IC-006</strain>
    </source>
</reference>
<accession>A0A510DSC6</accession>
<name>A0A510DSC6_9CREN</name>
<evidence type="ECO:0000313" key="6">
    <source>
        <dbReference type="Proteomes" id="UP000322983"/>
    </source>
</evidence>
<dbReference type="EMBL" id="AP018929">
    <property type="protein sequence ID" value="BBG23065.1"/>
    <property type="molecule type" value="Genomic_DNA"/>
</dbReference>
<dbReference type="InterPro" id="IPR000644">
    <property type="entry name" value="CBS_dom"/>
</dbReference>
<feature type="domain" description="CBS" evidence="3">
    <location>
        <begin position="140"/>
        <end position="198"/>
    </location>
</feature>
<proteinExistence type="predicted"/>
<dbReference type="InterPro" id="IPR017900">
    <property type="entry name" value="4Fe4S_Fe_S_CS"/>
</dbReference>
<organism evidence="5 6">
    <name type="scientific">Sulfuracidifex tepidarius</name>
    <dbReference type="NCBI Taxonomy" id="1294262"/>
    <lineage>
        <taxon>Archaea</taxon>
        <taxon>Thermoproteota</taxon>
        <taxon>Thermoprotei</taxon>
        <taxon>Sulfolobales</taxon>
        <taxon>Sulfolobaceae</taxon>
        <taxon>Sulfuracidifex</taxon>
    </lineage>
</organism>
<dbReference type="Gene3D" id="3.30.70.20">
    <property type="match status" value="1"/>
</dbReference>
<dbReference type="PROSITE" id="PS51371">
    <property type="entry name" value="CBS"/>
    <property type="match status" value="1"/>
</dbReference>
<dbReference type="AlphaFoldDB" id="A0A510DSC6"/>
<evidence type="ECO:0000259" key="3">
    <source>
        <dbReference type="PROSITE" id="PS51371"/>
    </source>
</evidence>
<keyword evidence="6" id="KW-1185">Reference proteome</keyword>
<dbReference type="SUPFAM" id="SSF54862">
    <property type="entry name" value="4Fe-4S ferredoxins"/>
    <property type="match status" value="1"/>
</dbReference>
<evidence type="ECO:0000313" key="5">
    <source>
        <dbReference type="EMBL" id="BBG23065.1"/>
    </source>
</evidence>
<dbReference type="CDD" id="cd02205">
    <property type="entry name" value="CBS_pair_SF"/>
    <property type="match status" value="1"/>
</dbReference>
<dbReference type="Proteomes" id="UP000322983">
    <property type="component" value="Chromosome"/>
</dbReference>
<dbReference type="Gene3D" id="3.10.580.10">
    <property type="entry name" value="CBS-domain"/>
    <property type="match status" value="2"/>
</dbReference>
<dbReference type="STRING" id="1294262.GCA_001316085_02253"/>
<feature type="domain" description="4Fe-4S ferredoxin-type" evidence="4">
    <location>
        <begin position="38"/>
        <end position="67"/>
    </location>
</feature>
<evidence type="ECO:0000256" key="1">
    <source>
        <dbReference type="ARBA" id="ARBA00023122"/>
    </source>
</evidence>
<evidence type="ECO:0000256" key="2">
    <source>
        <dbReference type="PROSITE-ProRule" id="PRU00703"/>
    </source>
</evidence>
<dbReference type="Pfam" id="PF00571">
    <property type="entry name" value="CBS"/>
    <property type="match status" value="2"/>
</dbReference>
<keyword evidence="1 2" id="KW-0129">CBS domain</keyword>
<dbReference type="PANTHER" id="PTHR43080:SF2">
    <property type="entry name" value="CBS DOMAIN-CONTAINING PROTEIN"/>
    <property type="match status" value="1"/>
</dbReference>
<dbReference type="SUPFAM" id="SSF54631">
    <property type="entry name" value="CBS-domain pair"/>
    <property type="match status" value="2"/>
</dbReference>
<dbReference type="SMART" id="SM00116">
    <property type="entry name" value="CBS"/>
    <property type="match status" value="4"/>
</dbReference>
<protein>
    <submittedName>
        <fullName evidence="5">Electron transport complex subunit RsxB</fullName>
    </submittedName>
</protein>
<dbReference type="InterPro" id="IPR046342">
    <property type="entry name" value="CBS_dom_sf"/>
</dbReference>
<dbReference type="InterPro" id="IPR051257">
    <property type="entry name" value="Diverse_CBS-Domain"/>
</dbReference>
<dbReference type="KEGG" id="step:IC006_0349"/>
<dbReference type="PANTHER" id="PTHR43080">
    <property type="entry name" value="CBS DOMAIN-CONTAINING PROTEIN CBSX3, MITOCHONDRIAL"/>
    <property type="match status" value="1"/>
</dbReference>
<evidence type="ECO:0000259" key="4">
    <source>
        <dbReference type="PROSITE" id="PS51379"/>
    </source>
</evidence>